<feature type="domain" description="Xylanolytic transcriptional activator regulatory" evidence="5">
    <location>
        <begin position="285"/>
        <end position="357"/>
    </location>
</feature>
<keyword evidence="2" id="KW-0804">Transcription</keyword>
<dbReference type="CDD" id="cd12148">
    <property type="entry name" value="fungal_TF_MHR"/>
    <property type="match status" value="1"/>
</dbReference>
<evidence type="ECO:0000256" key="3">
    <source>
        <dbReference type="ARBA" id="ARBA00023242"/>
    </source>
</evidence>
<keyword evidence="1" id="KW-0805">Transcription regulation</keyword>
<organism evidence="6 7">
    <name type="scientific">Aspergillus cavernicola</name>
    <dbReference type="NCBI Taxonomy" id="176166"/>
    <lineage>
        <taxon>Eukaryota</taxon>
        <taxon>Fungi</taxon>
        <taxon>Dikarya</taxon>
        <taxon>Ascomycota</taxon>
        <taxon>Pezizomycotina</taxon>
        <taxon>Eurotiomycetes</taxon>
        <taxon>Eurotiomycetidae</taxon>
        <taxon>Eurotiales</taxon>
        <taxon>Aspergillaceae</taxon>
        <taxon>Aspergillus</taxon>
        <taxon>Aspergillus subgen. Nidulantes</taxon>
    </lineage>
</organism>
<dbReference type="Pfam" id="PF04082">
    <property type="entry name" value="Fungal_trans"/>
    <property type="match status" value="1"/>
</dbReference>
<evidence type="ECO:0000256" key="1">
    <source>
        <dbReference type="ARBA" id="ARBA00023015"/>
    </source>
</evidence>
<keyword evidence="7" id="KW-1185">Reference proteome</keyword>
<proteinExistence type="predicted"/>
<comment type="caution">
    <text evidence="6">The sequence shown here is derived from an EMBL/GenBank/DDBJ whole genome shotgun (WGS) entry which is preliminary data.</text>
</comment>
<name>A0ABR4HZI9_9EURO</name>
<sequence length="617" mass="69984">MIINREIQRLQNRVKDLQEQIRRAKERVEIQSQVQAPNEPQTSYATPPHSDTVGGSFSYAELSNTKEEWQITQQSGARDGGLYYGPMSSTQFVARITRYLSHALNQSWGDTKLEACVARFDDTPASRQPSRSDVSQGNNQLGGADHAEILLRSQEEFFLNLLWQSFHCVFPVISEPDFRQYYDSLWSNYTLDGNRNPTRKPSPLVDILLAVCMQYGSTFLINDDNHREENDTGSHARNADMTGHAFYQRAQRLLQTGLERPSIIVLQSHIYSIIYLYNASLLNTAHINLGMTLRIAHALRLHVRPLDGTRPREQELNRRIWWTLYRLDSQLSTTLGRPPLIQMSTVSCGLSSDDREDSILSGTALISRHEDISWLSFHVQCTKLLFAVQSVQSAFQRKCSLLLNRNNINDIHDDPLAIEALAEFLGHEMTTINDWIQAVPQSLRVTRRGEGEALSTDRAPLSLDMYNPLWLQRQQLLLELLYHHLQISTLRSFLRFPPVTASLTPLADSHSISCVNHAMAITSILSQVLCETDLLRGWLPVFQYQWDAILCTLGFVLANPICPPTPSARKSLKTAICTLELIGNYFPAARNAAQVVCEINCHANRLIETFRQSLTGK</sequence>
<evidence type="ECO:0000256" key="2">
    <source>
        <dbReference type="ARBA" id="ARBA00023163"/>
    </source>
</evidence>
<dbReference type="EMBL" id="JBFXLS010000068">
    <property type="protein sequence ID" value="KAL2820845.1"/>
    <property type="molecule type" value="Genomic_DNA"/>
</dbReference>
<keyword evidence="3" id="KW-0539">Nucleus</keyword>
<gene>
    <name evidence="6" type="ORF">BDW59DRAFT_150623</name>
</gene>
<evidence type="ECO:0000259" key="5">
    <source>
        <dbReference type="SMART" id="SM00906"/>
    </source>
</evidence>
<dbReference type="PANTHER" id="PTHR47424">
    <property type="entry name" value="REGULATORY PROTEIN GAL4"/>
    <property type="match status" value="1"/>
</dbReference>
<feature type="region of interest" description="Disordered" evidence="4">
    <location>
        <begin position="28"/>
        <end position="57"/>
    </location>
</feature>
<dbReference type="PANTHER" id="PTHR47424:SF12">
    <property type="entry name" value="TRANSCRIPTION FACTOR ASQA"/>
    <property type="match status" value="1"/>
</dbReference>
<dbReference type="InterPro" id="IPR007219">
    <property type="entry name" value="XnlR_reg_dom"/>
</dbReference>
<protein>
    <submittedName>
        <fullName evidence="6">Fungal-specific transcription factor domain-containing protein</fullName>
    </submittedName>
</protein>
<evidence type="ECO:0000313" key="6">
    <source>
        <dbReference type="EMBL" id="KAL2820845.1"/>
    </source>
</evidence>
<evidence type="ECO:0000256" key="4">
    <source>
        <dbReference type="SAM" id="MobiDB-lite"/>
    </source>
</evidence>
<feature type="compositionally biased region" description="Polar residues" evidence="4">
    <location>
        <begin position="30"/>
        <end position="45"/>
    </location>
</feature>
<dbReference type="Proteomes" id="UP001610335">
    <property type="component" value="Unassembled WGS sequence"/>
</dbReference>
<reference evidence="6 7" key="1">
    <citation type="submission" date="2024-07" db="EMBL/GenBank/DDBJ databases">
        <title>Section-level genome sequencing and comparative genomics of Aspergillus sections Usti and Cavernicolus.</title>
        <authorList>
            <consortium name="Lawrence Berkeley National Laboratory"/>
            <person name="Nybo J.L."/>
            <person name="Vesth T.C."/>
            <person name="Theobald S."/>
            <person name="Frisvad J.C."/>
            <person name="Larsen T.O."/>
            <person name="Kjaerboelling I."/>
            <person name="Rothschild-Mancinelli K."/>
            <person name="Lyhne E.K."/>
            <person name="Kogle M.E."/>
            <person name="Barry K."/>
            <person name="Clum A."/>
            <person name="Na H."/>
            <person name="Ledsgaard L."/>
            <person name="Lin J."/>
            <person name="Lipzen A."/>
            <person name="Kuo A."/>
            <person name="Riley R."/>
            <person name="Mondo S."/>
            <person name="LaButti K."/>
            <person name="Haridas S."/>
            <person name="Pangalinan J."/>
            <person name="Salamov A.A."/>
            <person name="Simmons B.A."/>
            <person name="Magnuson J.K."/>
            <person name="Chen J."/>
            <person name="Drula E."/>
            <person name="Henrissat B."/>
            <person name="Wiebenga A."/>
            <person name="Lubbers R.J."/>
            <person name="Gomes A.C."/>
            <person name="Makela M.R."/>
            <person name="Stajich J."/>
            <person name="Grigoriev I.V."/>
            <person name="Mortensen U.H."/>
            <person name="De vries R.P."/>
            <person name="Baker S.E."/>
            <person name="Andersen M.R."/>
        </authorList>
    </citation>
    <scope>NUCLEOTIDE SEQUENCE [LARGE SCALE GENOMIC DNA]</scope>
    <source>
        <strain evidence="6 7">CBS 600.67</strain>
    </source>
</reference>
<accession>A0ABR4HZI9</accession>
<evidence type="ECO:0000313" key="7">
    <source>
        <dbReference type="Proteomes" id="UP001610335"/>
    </source>
</evidence>
<dbReference type="SMART" id="SM00906">
    <property type="entry name" value="Fungal_trans"/>
    <property type="match status" value="1"/>
</dbReference>
<dbReference type="InterPro" id="IPR051127">
    <property type="entry name" value="Fungal_SecMet_Regulators"/>
</dbReference>